<dbReference type="SUPFAM" id="SSF82199">
    <property type="entry name" value="SET domain"/>
    <property type="match status" value="1"/>
</dbReference>
<dbReference type="CDD" id="cd10527">
    <property type="entry name" value="SET_LSMT"/>
    <property type="match status" value="1"/>
</dbReference>
<accession>A0AAD7UJI3</accession>
<name>A0AAD7UJI3_9STRA</name>
<evidence type="ECO:0000259" key="1">
    <source>
        <dbReference type="Pfam" id="PF00856"/>
    </source>
</evidence>
<evidence type="ECO:0000313" key="3">
    <source>
        <dbReference type="Proteomes" id="UP001230188"/>
    </source>
</evidence>
<comment type="caution">
    <text evidence="2">The sequence shown here is derived from an EMBL/GenBank/DDBJ whole genome shotgun (WGS) entry which is preliminary data.</text>
</comment>
<dbReference type="PANTHER" id="PTHR13271:SF154">
    <property type="entry name" value="GRIP DOMAIN-CONTAINING PROTEIN"/>
    <property type="match status" value="1"/>
</dbReference>
<evidence type="ECO:0000313" key="2">
    <source>
        <dbReference type="EMBL" id="KAJ8609253.1"/>
    </source>
</evidence>
<dbReference type="PANTHER" id="PTHR13271">
    <property type="entry name" value="UNCHARACTERIZED PUTATIVE METHYLTRANSFERASE"/>
    <property type="match status" value="1"/>
</dbReference>
<gene>
    <name evidence="2" type="ORF">CTAYLR_008074</name>
</gene>
<dbReference type="Proteomes" id="UP001230188">
    <property type="component" value="Unassembled WGS sequence"/>
</dbReference>
<reference evidence="2" key="1">
    <citation type="submission" date="2023-01" db="EMBL/GenBank/DDBJ databases">
        <title>Metagenome sequencing of chrysophaentin producing Chrysophaeum taylorii.</title>
        <authorList>
            <person name="Davison J."/>
            <person name="Bewley C."/>
        </authorList>
    </citation>
    <scope>NUCLEOTIDE SEQUENCE</scope>
    <source>
        <strain evidence="2">NIES-1699</strain>
    </source>
</reference>
<feature type="domain" description="SET" evidence="1">
    <location>
        <begin position="13"/>
        <end position="189"/>
    </location>
</feature>
<keyword evidence="3" id="KW-1185">Reference proteome</keyword>
<dbReference type="Pfam" id="PF00856">
    <property type="entry name" value="SET"/>
    <property type="match status" value="1"/>
</dbReference>
<dbReference type="EMBL" id="JAQMWT010000145">
    <property type="protein sequence ID" value="KAJ8609253.1"/>
    <property type="molecule type" value="Genomic_DNA"/>
</dbReference>
<dbReference type="InterPro" id="IPR046341">
    <property type="entry name" value="SET_dom_sf"/>
</dbReference>
<sequence length="319" mass="33989">MHKIEAFETGEAGWGLRCARAIAEGEAAVVIPRSACLSARDAPEWARHLPKSSQLAARLCVERGLGEGSRWAAYLASVPEPDAPAAWTDEEAQLLAGTRAGRARDDLLAAWADECPPEVAWADFVWAKSLVMSRTFDLEGPVLIPFLDLANHDDEDFCALDIDKPNDQILFSLVATRQMGEGEPLATNYFGGRTLDPEKALDAFGWLAGDFYVFPGGLTCRDTQDVDTLLLPALASLMGDDRRAATAAAIDLVAGALDAIDRAEPQRREANVSSSSRRRALASAIVDAERGSLSTFLAHLQSGGAGGGGLECGPDAQQP</sequence>
<dbReference type="InterPro" id="IPR001214">
    <property type="entry name" value="SET_dom"/>
</dbReference>
<dbReference type="InterPro" id="IPR050600">
    <property type="entry name" value="SETD3_SETD6_MTase"/>
</dbReference>
<proteinExistence type="predicted"/>
<dbReference type="GO" id="GO:0016279">
    <property type="term" value="F:protein-lysine N-methyltransferase activity"/>
    <property type="evidence" value="ECO:0007669"/>
    <property type="project" value="TreeGrafter"/>
</dbReference>
<protein>
    <recommendedName>
        <fullName evidence="1">SET domain-containing protein</fullName>
    </recommendedName>
</protein>
<dbReference type="AlphaFoldDB" id="A0AAD7UJI3"/>
<organism evidence="2 3">
    <name type="scientific">Chrysophaeum taylorii</name>
    <dbReference type="NCBI Taxonomy" id="2483200"/>
    <lineage>
        <taxon>Eukaryota</taxon>
        <taxon>Sar</taxon>
        <taxon>Stramenopiles</taxon>
        <taxon>Ochrophyta</taxon>
        <taxon>Pelagophyceae</taxon>
        <taxon>Pelagomonadales</taxon>
        <taxon>Pelagomonadaceae</taxon>
        <taxon>Chrysophaeum</taxon>
    </lineage>
</organism>
<dbReference type="Gene3D" id="3.90.1410.10">
    <property type="entry name" value="set domain protein methyltransferase, domain 1"/>
    <property type="match status" value="1"/>
</dbReference>